<dbReference type="AlphaFoldDB" id="A0A0F8Y1X9"/>
<proteinExistence type="predicted"/>
<evidence type="ECO:0000256" key="1">
    <source>
        <dbReference type="SAM" id="MobiDB-lite"/>
    </source>
</evidence>
<organism evidence="2">
    <name type="scientific">marine sediment metagenome</name>
    <dbReference type="NCBI Taxonomy" id="412755"/>
    <lineage>
        <taxon>unclassified sequences</taxon>
        <taxon>metagenomes</taxon>
        <taxon>ecological metagenomes</taxon>
    </lineage>
</organism>
<sequence>MAGGSVDVPGRLGEGSKPERLTNQVDHVLPKLPNMGYCHRGQNHGREWKMDCYLPLHQMQTHHRKASVR</sequence>
<evidence type="ECO:0000313" key="2">
    <source>
        <dbReference type="EMBL" id="KKK48214.1"/>
    </source>
</evidence>
<gene>
    <name evidence="2" type="ORF">LCGC14_3147380</name>
</gene>
<protein>
    <submittedName>
        <fullName evidence="2">Uncharacterized protein</fullName>
    </submittedName>
</protein>
<feature type="region of interest" description="Disordered" evidence="1">
    <location>
        <begin position="1"/>
        <end position="24"/>
    </location>
</feature>
<dbReference type="EMBL" id="LAZR01069179">
    <property type="protein sequence ID" value="KKK48214.1"/>
    <property type="molecule type" value="Genomic_DNA"/>
</dbReference>
<accession>A0A0F8Y1X9</accession>
<comment type="caution">
    <text evidence="2">The sequence shown here is derived from an EMBL/GenBank/DDBJ whole genome shotgun (WGS) entry which is preliminary data.</text>
</comment>
<reference evidence="2" key="1">
    <citation type="journal article" date="2015" name="Nature">
        <title>Complex archaea that bridge the gap between prokaryotes and eukaryotes.</title>
        <authorList>
            <person name="Spang A."/>
            <person name="Saw J.H."/>
            <person name="Jorgensen S.L."/>
            <person name="Zaremba-Niedzwiedzka K."/>
            <person name="Martijn J."/>
            <person name="Lind A.E."/>
            <person name="van Eijk R."/>
            <person name="Schleper C."/>
            <person name="Guy L."/>
            <person name="Ettema T.J."/>
        </authorList>
    </citation>
    <scope>NUCLEOTIDE SEQUENCE</scope>
</reference>
<name>A0A0F8Y1X9_9ZZZZ</name>